<protein>
    <recommendedName>
        <fullName evidence="6">Mutator family transposase</fullName>
    </recommendedName>
</protein>
<dbReference type="RefSeq" id="WP_007290523.1">
    <property type="nucleotide sequence ID" value="NZ_AAWL01000031.1"/>
</dbReference>
<evidence type="ECO:0000313" key="8">
    <source>
        <dbReference type="Proteomes" id="UP000005139"/>
    </source>
</evidence>
<dbReference type="Pfam" id="PF00872">
    <property type="entry name" value="Transposase_mut"/>
    <property type="match status" value="1"/>
</dbReference>
<dbReference type="GO" id="GO:0004803">
    <property type="term" value="F:transposase activity"/>
    <property type="evidence" value="ECO:0007669"/>
    <property type="project" value="UniProtKB-UniRule"/>
</dbReference>
<comment type="function">
    <text evidence="1 6">Required for the transposition of the insertion element.</text>
</comment>
<comment type="similarity">
    <text evidence="2 6">Belongs to the transposase mutator family.</text>
</comment>
<evidence type="ECO:0000256" key="2">
    <source>
        <dbReference type="ARBA" id="ARBA00010961"/>
    </source>
</evidence>
<gene>
    <name evidence="7" type="ORF">TcarDRAFT_0249</name>
</gene>
<dbReference type="Proteomes" id="UP000005139">
    <property type="component" value="Unassembled WGS sequence"/>
</dbReference>
<evidence type="ECO:0000256" key="3">
    <source>
        <dbReference type="ARBA" id="ARBA00022578"/>
    </source>
</evidence>
<reference evidence="7 8" key="1">
    <citation type="submission" date="2007-01" db="EMBL/GenBank/DDBJ databases">
        <title>Annotation of the draft genome assembly of Thermosinus carboxydivorans Nor1.</title>
        <authorList>
            <consortium name="US DOE Joint Genome Institute (JGI-ORNL)"/>
            <person name="Larimer F."/>
            <person name="Land M."/>
            <person name="Hauser L."/>
        </authorList>
    </citation>
    <scope>NUCLEOTIDE SEQUENCE [LARGE SCALE GENOMIC DNA]</scope>
    <source>
        <strain evidence="7 8">Nor1</strain>
    </source>
</reference>
<dbReference type="GO" id="GO:0003677">
    <property type="term" value="F:DNA binding"/>
    <property type="evidence" value="ECO:0007669"/>
    <property type="project" value="UniProtKB-UniRule"/>
</dbReference>
<dbReference type="PROSITE" id="PS01007">
    <property type="entry name" value="TRANSPOSASE_MUTATOR"/>
    <property type="match status" value="1"/>
</dbReference>
<keyword evidence="8" id="KW-1185">Reference proteome</keyword>
<evidence type="ECO:0000313" key="7">
    <source>
        <dbReference type="EMBL" id="EAX46493.1"/>
    </source>
</evidence>
<evidence type="ECO:0000256" key="1">
    <source>
        <dbReference type="ARBA" id="ARBA00002190"/>
    </source>
</evidence>
<name>A1HU20_9FIRM</name>
<dbReference type="EMBL" id="AAWL01000031">
    <property type="protein sequence ID" value="EAX46493.1"/>
    <property type="molecule type" value="Genomic_DNA"/>
</dbReference>
<proteinExistence type="inferred from homology"/>
<comment type="caution">
    <text evidence="7">The sequence shown here is derived from an EMBL/GenBank/DDBJ whole genome shotgun (WGS) entry which is preliminary data.</text>
</comment>
<organism evidence="7 8">
    <name type="scientific">Thermosinus carboxydivorans Nor1</name>
    <dbReference type="NCBI Taxonomy" id="401526"/>
    <lineage>
        <taxon>Bacteria</taxon>
        <taxon>Bacillati</taxon>
        <taxon>Bacillota</taxon>
        <taxon>Negativicutes</taxon>
        <taxon>Selenomonadales</taxon>
        <taxon>Sporomusaceae</taxon>
        <taxon>Thermosinus</taxon>
    </lineage>
</organism>
<keyword evidence="6" id="KW-0814">Transposable element</keyword>
<evidence type="ECO:0000256" key="4">
    <source>
        <dbReference type="ARBA" id="ARBA00023125"/>
    </source>
</evidence>
<dbReference type="PANTHER" id="PTHR33217:SF8">
    <property type="entry name" value="MUTATOR FAMILY TRANSPOSASE"/>
    <property type="match status" value="1"/>
</dbReference>
<keyword evidence="4 6" id="KW-0238">DNA-binding</keyword>
<evidence type="ECO:0000256" key="5">
    <source>
        <dbReference type="ARBA" id="ARBA00023172"/>
    </source>
</evidence>
<dbReference type="OrthoDB" id="9779930at2"/>
<dbReference type="GO" id="GO:0006313">
    <property type="term" value="P:DNA transposition"/>
    <property type="evidence" value="ECO:0007669"/>
    <property type="project" value="UniProtKB-UniRule"/>
</dbReference>
<sequence length="408" mass="47038">MTQLNEKEIQLAALICEGCTTPAELTAKLKNLFSGALEKMLEAEMDEHLGYEKHSVLGNNSGNSRNGYSKKTIKSEWGESEIKVPRDRNGTFEPQAIEKRQTRTDDIEARVMAMYAKGMSTRDIEDHLRDIYGVEASASLISRITDKLMPAVVEWQSRPLDAIYPIVFLDGIMFKVRKDSRVVNKCLYSVLGINLEGHKEILGIWLSENESASFWVTVCNELKNRGVEDIFIACRDNLSGFSNAIETVFPKTEQQLCVIHQIRNSTKYVPYKDIKPVMADLKKVYGAPTLEDAEYRLEEFREKWGRKYPQILKSWDANWAELSTYFKYPQEVRTLIYTTNAVEGFHRMLRKFTKTKTIYPTDDAVRKSVYMSVQEISKKWSMPIRNWGIIFGQLMIFFEDRLQGKIAI</sequence>
<dbReference type="eggNOG" id="COG3328">
    <property type="taxonomic scope" value="Bacteria"/>
</dbReference>
<accession>A1HU20</accession>
<dbReference type="InterPro" id="IPR001207">
    <property type="entry name" value="Transposase_mutator"/>
</dbReference>
<keyword evidence="5 6" id="KW-0233">DNA recombination</keyword>
<evidence type="ECO:0000256" key="6">
    <source>
        <dbReference type="RuleBase" id="RU365089"/>
    </source>
</evidence>
<dbReference type="AlphaFoldDB" id="A1HU20"/>
<dbReference type="NCBIfam" id="NF033543">
    <property type="entry name" value="transpos_IS256"/>
    <property type="match status" value="1"/>
</dbReference>
<keyword evidence="3 6" id="KW-0815">Transposition</keyword>
<reference evidence="7 8" key="2">
    <citation type="submission" date="2007-01" db="EMBL/GenBank/DDBJ databases">
        <title>Sequencing of the draft genome and assembly of Thermosinus carboxydivorans Nor1.</title>
        <authorList>
            <consortium name="US DOE Joint Genome Institute (JGI-PGF)"/>
            <person name="Copeland A."/>
            <person name="Lucas S."/>
            <person name="Lapidus A."/>
            <person name="Barry K."/>
            <person name="Glavina del Rio T."/>
            <person name="Dalin E."/>
            <person name="Tice H."/>
            <person name="Bruce D."/>
            <person name="Pitluck S."/>
            <person name="Richardson P."/>
        </authorList>
    </citation>
    <scope>NUCLEOTIDE SEQUENCE [LARGE SCALE GENOMIC DNA]</scope>
    <source>
        <strain evidence="7 8">Nor1</strain>
    </source>
</reference>
<dbReference type="PANTHER" id="PTHR33217">
    <property type="entry name" value="TRANSPOSASE FOR INSERTION SEQUENCE ELEMENT IS1081"/>
    <property type="match status" value="1"/>
</dbReference>